<protein>
    <recommendedName>
        <fullName evidence="1">FAD-dependent urate hydroxylase HpyO/Asp monooxygenase CreE-like FAD/NAD(P)-binding domain-containing protein</fullName>
    </recommendedName>
</protein>
<feature type="domain" description="FAD-dependent urate hydroxylase HpyO/Asp monooxygenase CreE-like FAD/NAD(P)-binding" evidence="1">
    <location>
        <begin position="14"/>
        <end position="195"/>
    </location>
</feature>
<name>A0A1D8P697_9FLAO</name>
<dbReference type="InterPro" id="IPR036188">
    <property type="entry name" value="FAD/NAD-bd_sf"/>
</dbReference>
<dbReference type="PANTHER" id="PTHR40254:SF1">
    <property type="entry name" value="BLR0577 PROTEIN"/>
    <property type="match status" value="1"/>
</dbReference>
<evidence type="ECO:0000313" key="3">
    <source>
        <dbReference type="Proteomes" id="UP000176050"/>
    </source>
</evidence>
<reference evidence="2 3" key="1">
    <citation type="submission" date="2016-10" db="EMBL/GenBank/DDBJ databases">
        <title>Lutibacter sp. LPB0138, isolated from marine gastropod.</title>
        <authorList>
            <person name="Kim E."/>
            <person name="Yi H."/>
        </authorList>
    </citation>
    <scope>NUCLEOTIDE SEQUENCE [LARGE SCALE GENOMIC DNA]</scope>
    <source>
        <strain evidence="2 3">LPB0138</strain>
    </source>
</reference>
<dbReference type="RefSeq" id="WP_070236237.1">
    <property type="nucleotide sequence ID" value="NZ_CP017478.1"/>
</dbReference>
<dbReference type="Proteomes" id="UP000176050">
    <property type="component" value="Chromosome"/>
</dbReference>
<dbReference type="STRING" id="1850246.LPB138_05120"/>
<accession>A0A1D8P697</accession>
<sequence length="523" mass="59653">MSSLTTSKTSDITFVGSGISCSYTIIHLLDKIEKSPLKNKLTITVIDKYPEFGTGIPYGSRSGNSVLLITSLKDFLPEPERSRYIDWLNNNKEWLLEKFKSEGGSLSQKWIDKHATQIEINDWEEIFIPRSFFGIYTKERIKNKIEELNKEGYLDFNYLNSNVIDVHKKDNNQYDVILENGDTINSKNVILSIGSLPINYLWGSKSLIEKDQLLFVNNAYKPNLNEVLKNISNYSNKFSNKINVVIVGTNASGLELLYKLNDVEEIEKKIDKFTFLSTQGLIPNAIVDEEGRNKFIAKNLDSLQEKEILTAKEIADAAFKDLDYAEEIELGAASTVGKISSAFGSLLNKLNEKELRKFACNYGNEIGRRQRCAGDHYLKTIDKLKKENRFNHIAGRFNDVIKSNSSEEYLLEYLETKSKTVKTLEEPTHIVINCAGSMSFNNENLPSLVRNIIEKKYCIPNESKIGFDVNDNLETMTNFHIVGPLLAGNIIEEKPVWHVEHCGRIIWLSEVLAKKIYKKIIFR</sequence>
<dbReference type="PANTHER" id="PTHR40254">
    <property type="entry name" value="BLR0577 PROTEIN"/>
    <property type="match status" value="1"/>
</dbReference>
<evidence type="ECO:0000313" key="2">
    <source>
        <dbReference type="EMBL" id="AOW20098.1"/>
    </source>
</evidence>
<dbReference type="Pfam" id="PF13454">
    <property type="entry name" value="NAD_binding_9"/>
    <property type="match status" value="1"/>
</dbReference>
<dbReference type="InterPro" id="IPR052189">
    <property type="entry name" value="L-asp_N-monooxygenase_NS-form"/>
</dbReference>
<proteinExistence type="predicted"/>
<evidence type="ECO:0000259" key="1">
    <source>
        <dbReference type="Pfam" id="PF13454"/>
    </source>
</evidence>
<dbReference type="SUPFAM" id="SSF51905">
    <property type="entry name" value="FAD/NAD(P)-binding domain"/>
    <property type="match status" value="1"/>
</dbReference>
<dbReference type="EMBL" id="CP017478">
    <property type="protein sequence ID" value="AOW20098.1"/>
    <property type="molecule type" value="Genomic_DNA"/>
</dbReference>
<dbReference type="InterPro" id="IPR038732">
    <property type="entry name" value="HpyO/CreE_NAD-binding"/>
</dbReference>
<gene>
    <name evidence="2" type="ORF">LPB138_05120</name>
</gene>
<organism evidence="2 3">
    <name type="scientific">Urechidicola croceus</name>
    <dbReference type="NCBI Taxonomy" id="1850246"/>
    <lineage>
        <taxon>Bacteria</taxon>
        <taxon>Pseudomonadati</taxon>
        <taxon>Bacteroidota</taxon>
        <taxon>Flavobacteriia</taxon>
        <taxon>Flavobacteriales</taxon>
        <taxon>Flavobacteriaceae</taxon>
        <taxon>Urechidicola</taxon>
    </lineage>
</organism>
<keyword evidence="3" id="KW-1185">Reference proteome</keyword>
<dbReference type="OrthoDB" id="9785911at2"/>
<dbReference type="KEGG" id="lul:LPB138_05120"/>
<dbReference type="AlphaFoldDB" id="A0A1D8P697"/>